<name>A0A7K0BSQ3_9ACTN</name>
<dbReference type="AlphaFoldDB" id="A0A7K0BSQ3"/>
<sequence>MKHTEQPASPSERRPFLSVLDAAVREHGGMSCGVIIRRGLPVLHVINAVSATRSVEVGCDFTEGAWRFVWAGSGEVIGAVDDVASVVRVIAREVGTHLEPSP</sequence>
<accession>A0A7K0BSQ3</accession>
<organism evidence="1 2">
    <name type="scientific">Actinomadura macrotermitis</name>
    <dbReference type="NCBI Taxonomy" id="2585200"/>
    <lineage>
        <taxon>Bacteria</taxon>
        <taxon>Bacillati</taxon>
        <taxon>Actinomycetota</taxon>
        <taxon>Actinomycetes</taxon>
        <taxon>Streptosporangiales</taxon>
        <taxon>Thermomonosporaceae</taxon>
        <taxon>Actinomadura</taxon>
    </lineage>
</organism>
<proteinExistence type="predicted"/>
<comment type="caution">
    <text evidence="1">The sequence shown here is derived from an EMBL/GenBank/DDBJ whole genome shotgun (WGS) entry which is preliminary data.</text>
</comment>
<keyword evidence="2" id="KW-1185">Reference proteome</keyword>
<dbReference type="RefSeq" id="WP_153532017.1">
    <property type="nucleotide sequence ID" value="NZ_WEGH01000001.1"/>
</dbReference>
<reference evidence="1 2" key="1">
    <citation type="submission" date="2019-10" db="EMBL/GenBank/DDBJ databases">
        <title>Actinomadura rubteroloni sp. nov. and Actinomadura macrotermitis sp. nov., isolated from the gut of fungus growing-termite Macrotermes natalensis.</title>
        <authorList>
            <person name="Benndorf R."/>
            <person name="Martin K."/>
            <person name="Kuefner M."/>
            <person name="De Beer W."/>
            <person name="Kaster A.-K."/>
            <person name="Vollmers J."/>
            <person name="Poulsen M."/>
            <person name="Beemelmanns C."/>
        </authorList>
    </citation>
    <scope>NUCLEOTIDE SEQUENCE [LARGE SCALE GENOMIC DNA]</scope>
    <source>
        <strain evidence="1 2">RB68</strain>
    </source>
</reference>
<dbReference type="Proteomes" id="UP000487268">
    <property type="component" value="Unassembled WGS sequence"/>
</dbReference>
<evidence type="ECO:0000313" key="2">
    <source>
        <dbReference type="Proteomes" id="UP000487268"/>
    </source>
</evidence>
<dbReference type="OrthoDB" id="3480344at2"/>
<protein>
    <submittedName>
        <fullName evidence="1">Uncharacterized protein</fullName>
    </submittedName>
</protein>
<gene>
    <name evidence="1" type="ORF">ACRB68_22740</name>
</gene>
<evidence type="ECO:0000313" key="1">
    <source>
        <dbReference type="EMBL" id="MQY04223.1"/>
    </source>
</evidence>
<dbReference type="EMBL" id="WEGH01000001">
    <property type="protein sequence ID" value="MQY04223.1"/>
    <property type="molecule type" value="Genomic_DNA"/>
</dbReference>